<feature type="region of interest" description="Disordered" evidence="8">
    <location>
        <begin position="185"/>
        <end position="206"/>
    </location>
</feature>
<dbReference type="SUPFAM" id="SSF56235">
    <property type="entry name" value="N-terminal nucleophile aminohydrolases (Ntn hydrolases)"/>
    <property type="match status" value="1"/>
</dbReference>
<dbReference type="Gene3D" id="3.60.20.10">
    <property type="entry name" value="Glutamine Phosphoribosylpyrophosphate, subunit 1, domain 1"/>
    <property type="match status" value="1"/>
</dbReference>
<protein>
    <submittedName>
        <fullName evidence="11">Uncharacterized protein</fullName>
    </submittedName>
</protein>
<evidence type="ECO:0000256" key="6">
    <source>
        <dbReference type="ARBA" id="ARBA00023242"/>
    </source>
</evidence>
<gene>
    <name evidence="11" type="ORF">M5D96_010956</name>
</gene>
<dbReference type="InterPro" id="IPR054113">
    <property type="entry name" value="ORC6_cyclin-like_2nd"/>
</dbReference>
<organism evidence="11 12">
    <name type="scientific">Drosophila gunungcola</name>
    <name type="common">fruit fly</name>
    <dbReference type="NCBI Taxonomy" id="103775"/>
    <lineage>
        <taxon>Eukaryota</taxon>
        <taxon>Metazoa</taxon>
        <taxon>Ecdysozoa</taxon>
        <taxon>Arthropoda</taxon>
        <taxon>Hexapoda</taxon>
        <taxon>Insecta</taxon>
        <taxon>Pterygota</taxon>
        <taxon>Neoptera</taxon>
        <taxon>Endopterygota</taxon>
        <taxon>Diptera</taxon>
        <taxon>Brachycera</taxon>
        <taxon>Muscomorpha</taxon>
        <taxon>Ephydroidea</taxon>
        <taxon>Drosophilidae</taxon>
        <taxon>Drosophila</taxon>
        <taxon>Sophophora</taxon>
    </lineage>
</organism>
<evidence type="ECO:0000256" key="3">
    <source>
        <dbReference type="ARBA" id="ARBA00022705"/>
    </source>
</evidence>
<keyword evidence="6" id="KW-0539">Nucleus</keyword>
<evidence type="ECO:0000313" key="12">
    <source>
        <dbReference type="Proteomes" id="UP001059596"/>
    </source>
</evidence>
<dbReference type="Pfam" id="PF21913">
    <property type="entry name" value="ORC6_2nd"/>
    <property type="match status" value="1"/>
</dbReference>
<comment type="similarity">
    <text evidence="7">Belongs to the peptidase T1A family.</text>
</comment>
<evidence type="ECO:0000256" key="4">
    <source>
        <dbReference type="ARBA" id="ARBA00022942"/>
    </source>
</evidence>
<feature type="non-terminal residue" evidence="11">
    <location>
        <position position="466"/>
    </location>
</feature>
<dbReference type="Proteomes" id="UP001059596">
    <property type="component" value="Unassembled WGS sequence"/>
</dbReference>
<evidence type="ECO:0000256" key="7">
    <source>
        <dbReference type="PROSITE-ProRule" id="PRU00808"/>
    </source>
</evidence>
<keyword evidence="5" id="KW-0238">DNA-binding</keyword>
<dbReference type="InterPro" id="IPR020529">
    <property type="entry name" value="ORC6_met/pln"/>
</dbReference>
<feature type="compositionally biased region" description="Basic and acidic residues" evidence="8">
    <location>
        <begin position="187"/>
        <end position="206"/>
    </location>
</feature>
<dbReference type="AlphaFoldDB" id="A0A9P9YG51"/>
<evidence type="ECO:0000256" key="2">
    <source>
        <dbReference type="ARBA" id="ARBA00010840"/>
    </source>
</evidence>
<keyword evidence="4 7" id="KW-0647">Proteasome</keyword>
<dbReference type="InterPro" id="IPR023332">
    <property type="entry name" value="Proteasome_alpha-type"/>
</dbReference>
<evidence type="ECO:0000259" key="10">
    <source>
        <dbReference type="Pfam" id="PF21913"/>
    </source>
</evidence>
<evidence type="ECO:0000256" key="1">
    <source>
        <dbReference type="ARBA" id="ARBA00004123"/>
    </source>
</evidence>
<dbReference type="GO" id="GO:0005664">
    <property type="term" value="C:nuclear origin of replication recognition complex"/>
    <property type="evidence" value="ECO:0007669"/>
    <property type="project" value="InterPro"/>
</dbReference>
<accession>A0A9P9YG51</accession>
<dbReference type="GO" id="GO:0019773">
    <property type="term" value="C:proteasome core complex, alpha-subunit complex"/>
    <property type="evidence" value="ECO:0007669"/>
    <property type="project" value="UniProtKB-UniRule"/>
</dbReference>
<comment type="similarity">
    <text evidence="2">Belongs to the ORC6 family.</text>
</comment>
<feature type="domain" description="ORC6 second cyclin-like" evidence="10">
    <location>
        <begin position="308"/>
        <end position="391"/>
    </location>
</feature>
<dbReference type="PANTHER" id="PTHR13394:SF0">
    <property type="entry name" value="ORIGIN RECOGNITION COMPLEX SUBUNIT 6"/>
    <property type="match status" value="1"/>
</dbReference>
<dbReference type="InterPro" id="IPR001353">
    <property type="entry name" value="Proteasome_sua/b"/>
</dbReference>
<dbReference type="Pfam" id="PF05460">
    <property type="entry name" value="ORC6"/>
    <property type="match status" value="1"/>
</dbReference>
<reference evidence="11" key="1">
    <citation type="journal article" date="2023" name="Genome Biol. Evol.">
        <title>Long-read-based Genome Assembly of Drosophila gunungcola Reveals Fewer Chemosensory Genes in Flower-breeding Species.</title>
        <authorList>
            <person name="Negi A."/>
            <person name="Liao B.Y."/>
            <person name="Yeh S.D."/>
        </authorList>
    </citation>
    <scope>NUCLEOTIDE SEQUENCE</scope>
    <source>
        <strain evidence="11">Sukarami</strain>
    </source>
</reference>
<sequence length="466" mass="52214">AVEKSGTVIGIRGKDAVVLAVEKIITSKLYEPDAGGRIFTIEKNIGMAVAGLVADGNYVADIARQEAANFRQQFEHAIPLKHLAVRPFGLSIIFASWDEVEGPQLYKIEPSGSSFGYFACASGKAKQQAKTEMEKLKPDMKIDDLVKSAGEIIYKVHDELKDKDFRFEMGLVGRITDGLHRINPPELTEKARNAGDAANKEDDSDNETHYEMTTLIEQLITKMGLREEPNVIEKTTELVRLLELRSTNVPLQINEYGKIVLCADLASCLLGIGFDKEQALKLSGLRKSHYLNNKRMFEKLLDLNKLASVNDICVQLSLNEVARKAEELMTLFRGVAATEDTGTDTTHPQYAAMAVFQACRLLKKKVSKSKLMPFSNLRPTQFQQLEHQWDRMIAKHHKEVQVSATCDLEGKLKQSQQENIKGQEAKKLQKPQAEDYEVWKARMLATAQAKLKELEASRPDNQLLEA</sequence>
<dbReference type="PANTHER" id="PTHR13394">
    <property type="entry name" value="ORIGIN RECOGNITION COMPLEX SUBUNIT 6"/>
    <property type="match status" value="1"/>
</dbReference>
<evidence type="ECO:0000259" key="9">
    <source>
        <dbReference type="Pfam" id="PF05460"/>
    </source>
</evidence>
<dbReference type="Gene3D" id="1.10.472.10">
    <property type="entry name" value="Cyclin-like"/>
    <property type="match status" value="1"/>
</dbReference>
<comment type="caution">
    <text evidence="11">The sequence shown here is derived from an EMBL/GenBank/DDBJ whole genome shotgun (WGS) entry which is preliminary data.</text>
</comment>
<dbReference type="GO" id="GO:0003677">
    <property type="term" value="F:DNA binding"/>
    <property type="evidence" value="ECO:0007669"/>
    <property type="project" value="UniProtKB-KW"/>
</dbReference>
<dbReference type="Pfam" id="PF00227">
    <property type="entry name" value="Proteasome"/>
    <property type="match status" value="1"/>
</dbReference>
<keyword evidence="12" id="KW-1185">Reference proteome</keyword>
<dbReference type="InterPro" id="IPR008721">
    <property type="entry name" value="ORC6_cyclin_first"/>
</dbReference>
<dbReference type="CDD" id="cd16075">
    <property type="entry name" value="ORC6_CTD"/>
    <property type="match status" value="1"/>
</dbReference>
<dbReference type="PROSITE" id="PS51475">
    <property type="entry name" value="PROTEASOME_ALPHA_2"/>
    <property type="match status" value="1"/>
</dbReference>
<proteinExistence type="inferred from homology"/>
<keyword evidence="3" id="KW-0235">DNA replication</keyword>
<name>A0A9P9YG51_9MUSC</name>
<dbReference type="InterPro" id="IPR029055">
    <property type="entry name" value="Ntn_hydrolases_N"/>
</dbReference>
<dbReference type="FunFam" id="1.10.472.10:FF:000176">
    <property type="entry name" value="origin recognition complex subunit 6"/>
    <property type="match status" value="1"/>
</dbReference>
<dbReference type="GO" id="GO:0006270">
    <property type="term" value="P:DNA replication initiation"/>
    <property type="evidence" value="ECO:0007669"/>
    <property type="project" value="TreeGrafter"/>
</dbReference>
<feature type="domain" description="ORC6 first cyclin-like" evidence="9">
    <location>
        <begin position="216"/>
        <end position="304"/>
    </location>
</feature>
<evidence type="ECO:0000313" key="11">
    <source>
        <dbReference type="EMBL" id="KAI8036363.1"/>
    </source>
</evidence>
<dbReference type="GO" id="GO:0051603">
    <property type="term" value="P:proteolysis involved in protein catabolic process"/>
    <property type="evidence" value="ECO:0007669"/>
    <property type="project" value="InterPro"/>
</dbReference>
<evidence type="ECO:0000256" key="8">
    <source>
        <dbReference type="SAM" id="MobiDB-lite"/>
    </source>
</evidence>
<comment type="subcellular location">
    <subcellularLocation>
        <location evidence="1">Nucleus</location>
    </subcellularLocation>
</comment>
<evidence type="ECO:0000256" key="5">
    <source>
        <dbReference type="ARBA" id="ARBA00023125"/>
    </source>
</evidence>
<dbReference type="EMBL" id="JAMKOV010000021">
    <property type="protein sequence ID" value="KAI8036363.1"/>
    <property type="molecule type" value="Genomic_DNA"/>
</dbReference>